<organism evidence="2 3">
    <name type="scientific">Sporormia fimetaria CBS 119925</name>
    <dbReference type="NCBI Taxonomy" id="1340428"/>
    <lineage>
        <taxon>Eukaryota</taxon>
        <taxon>Fungi</taxon>
        <taxon>Dikarya</taxon>
        <taxon>Ascomycota</taxon>
        <taxon>Pezizomycotina</taxon>
        <taxon>Dothideomycetes</taxon>
        <taxon>Pleosporomycetidae</taxon>
        <taxon>Pleosporales</taxon>
        <taxon>Sporormiaceae</taxon>
        <taxon>Sporormia</taxon>
    </lineage>
</organism>
<reference evidence="2" key="1">
    <citation type="journal article" date="2020" name="Stud. Mycol.">
        <title>101 Dothideomycetes genomes: a test case for predicting lifestyles and emergence of pathogens.</title>
        <authorList>
            <person name="Haridas S."/>
            <person name="Albert R."/>
            <person name="Binder M."/>
            <person name="Bloem J."/>
            <person name="Labutti K."/>
            <person name="Salamov A."/>
            <person name="Andreopoulos B."/>
            <person name="Baker S."/>
            <person name="Barry K."/>
            <person name="Bills G."/>
            <person name="Bluhm B."/>
            <person name="Cannon C."/>
            <person name="Castanera R."/>
            <person name="Culley D."/>
            <person name="Daum C."/>
            <person name="Ezra D."/>
            <person name="Gonzalez J."/>
            <person name="Henrissat B."/>
            <person name="Kuo A."/>
            <person name="Liang C."/>
            <person name="Lipzen A."/>
            <person name="Lutzoni F."/>
            <person name="Magnuson J."/>
            <person name="Mondo S."/>
            <person name="Nolan M."/>
            <person name="Ohm R."/>
            <person name="Pangilinan J."/>
            <person name="Park H.-J."/>
            <person name="Ramirez L."/>
            <person name="Alfaro M."/>
            <person name="Sun H."/>
            <person name="Tritt A."/>
            <person name="Yoshinaga Y."/>
            <person name="Zwiers L.-H."/>
            <person name="Turgeon B."/>
            <person name="Goodwin S."/>
            <person name="Spatafora J."/>
            <person name="Crous P."/>
            <person name="Grigoriev I."/>
        </authorList>
    </citation>
    <scope>NUCLEOTIDE SEQUENCE</scope>
    <source>
        <strain evidence="2">CBS 119925</strain>
    </source>
</reference>
<proteinExistence type="predicted"/>
<dbReference type="EMBL" id="MU006563">
    <property type="protein sequence ID" value="KAF2750766.1"/>
    <property type="molecule type" value="Genomic_DNA"/>
</dbReference>
<name>A0A6A6VLU4_9PLEO</name>
<evidence type="ECO:0000313" key="2">
    <source>
        <dbReference type="EMBL" id="KAF2750766.1"/>
    </source>
</evidence>
<protein>
    <submittedName>
        <fullName evidence="2">Uncharacterized protein</fullName>
    </submittedName>
</protein>
<sequence>MSSVGFPWFSLSAALDTQPQYYHDDLPMQPFMMRRHSGPQEAVTSVLPHSDVSYGARHPPGSGGKEAYIQNSSENSPSLKFRLLRCWCC</sequence>
<dbReference type="AlphaFoldDB" id="A0A6A6VLU4"/>
<gene>
    <name evidence="2" type="ORF">M011DRAFT_183046</name>
</gene>
<feature type="region of interest" description="Disordered" evidence="1">
    <location>
        <begin position="49"/>
        <end position="71"/>
    </location>
</feature>
<evidence type="ECO:0000256" key="1">
    <source>
        <dbReference type="SAM" id="MobiDB-lite"/>
    </source>
</evidence>
<evidence type="ECO:0000313" key="3">
    <source>
        <dbReference type="Proteomes" id="UP000799440"/>
    </source>
</evidence>
<accession>A0A6A6VLU4</accession>
<keyword evidence="3" id="KW-1185">Reference proteome</keyword>
<dbReference type="Proteomes" id="UP000799440">
    <property type="component" value="Unassembled WGS sequence"/>
</dbReference>